<feature type="coiled-coil region" evidence="1">
    <location>
        <begin position="103"/>
        <end position="137"/>
    </location>
</feature>
<evidence type="ECO:0000256" key="1">
    <source>
        <dbReference type="SAM" id="Coils"/>
    </source>
</evidence>
<dbReference type="EMBL" id="QFFF01000001">
    <property type="protein sequence ID" value="PWG01703.1"/>
    <property type="molecule type" value="Genomic_DNA"/>
</dbReference>
<evidence type="ECO:0000313" key="2">
    <source>
        <dbReference type="EMBL" id="PWG01703.1"/>
    </source>
</evidence>
<dbReference type="Proteomes" id="UP000245916">
    <property type="component" value="Unassembled WGS sequence"/>
</dbReference>
<dbReference type="AlphaFoldDB" id="A0A2U2J049"/>
<sequence length="164" mass="18576">MTRRAVVPAILEVLEPWLEGIEKEYAAQPPTELRPTLPLTPDGKVNVVAIVRELKLKPADQKWFHTKPEIRDLVNSFAESQGVKPIGSRTQLDQVDDVVRQKVKRLGGDARRAQSDLTEAQRQIEFLTAKLEKVVVERDRYRSALREIYSSGDLPAPVIDEVIE</sequence>
<comment type="caution">
    <text evidence="2">The sequence shown here is derived from an EMBL/GenBank/DDBJ whole genome shotgun (WGS) entry which is preliminary data.</text>
</comment>
<keyword evidence="1" id="KW-0175">Coiled coil</keyword>
<reference evidence="2 3" key="1">
    <citation type="submission" date="2018-05" db="EMBL/GenBank/DDBJ databases">
        <title>Genome of Sphingosinicella humi QZX222.</title>
        <authorList>
            <person name="Qiao Z."/>
            <person name="Wang G."/>
        </authorList>
    </citation>
    <scope>NUCLEOTIDE SEQUENCE [LARGE SCALE GENOMIC DNA]</scope>
    <source>
        <strain evidence="2 3">QZX222</strain>
    </source>
</reference>
<gene>
    <name evidence="2" type="ORF">DF286_01580</name>
</gene>
<proteinExistence type="predicted"/>
<dbReference type="RefSeq" id="WP_109269842.1">
    <property type="nucleotide sequence ID" value="NZ_QFFF01000001.1"/>
</dbReference>
<evidence type="ECO:0000313" key="3">
    <source>
        <dbReference type="Proteomes" id="UP000245916"/>
    </source>
</evidence>
<name>A0A2U2J049_9SPHN</name>
<keyword evidence="3" id="KW-1185">Reference proteome</keyword>
<accession>A0A2U2J049</accession>
<dbReference type="OrthoDB" id="8020866at2"/>
<organism evidence="2 3">
    <name type="scientific">Allosphingosinicella humi</name>
    <dbReference type="NCBI Taxonomy" id="2068657"/>
    <lineage>
        <taxon>Bacteria</taxon>
        <taxon>Pseudomonadati</taxon>
        <taxon>Pseudomonadota</taxon>
        <taxon>Alphaproteobacteria</taxon>
        <taxon>Sphingomonadales</taxon>
        <taxon>Sphingomonadaceae</taxon>
        <taxon>Allosphingosinicella</taxon>
    </lineage>
</organism>
<protein>
    <submittedName>
        <fullName evidence="2">Uncharacterized protein</fullName>
    </submittedName>
</protein>